<protein>
    <submittedName>
        <fullName evidence="2">Uncharacterized protein</fullName>
    </submittedName>
</protein>
<name>A0ABP1AHE6_9BRYO</name>
<dbReference type="EMBL" id="OZ023713">
    <property type="protein sequence ID" value="CAK9861961.1"/>
    <property type="molecule type" value="Genomic_DNA"/>
</dbReference>
<dbReference type="Pfam" id="PF07795">
    <property type="entry name" value="DUF1635"/>
    <property type="match status" value="1"/>
</dbReference>
<accession>A0ABP1AHE6</accession>
<proteinExistence type="predicted"/>
<feature type="compositionally biased region" description="Polar residues" evidence="1">
    <location>
        <begin position="317"/>
        <end position="328"/>
    </location>
</feature>
<sequence>MEGCVVASRSSTGIGAVADAFSQYHHSGHHQQRYHHHQLSSSFSHASAAAGHASSSLSPQLSSFSSVHVGEHVLQSVDEMKHLLVCATMELESARTVATMQDQVHRAWVQQMEELLQIARYERDEARKECLHLQQCLSHSPSLNESSLSESMPNAGLAGVVESTADTHHYQQQQQQQQQQQLEELHQHLELPQSHLSSPHASSLVHHEQQNIVEHSHDSVQVLQHLDFPPLDLQYSLHTLPQIHSPDEPCFLSELESIEQVIAMSDFQHQVGHQQHCGLLQQCSDEQADHKSEQQPFPQMQQRSKRQKIQSEEQAPVHQQSTPNPQDNVFATVSVSQQHATWQSVSVGDASFSPQHMCSPSPHSSSISLPTACLHSGSAVASLLSPLELCDMSKPSSMHPGSRLVHLPEPPEADPQVMLNSLPEKGKLLQAVMQAGPLLQTLLLAGPLPQWRYPPPVLDTVNIPQVPISSSTSCDSRTVITNMDPMAVRQLNSHSVVHLSGPTCTQDNISRLPSPLSSTSTAPCAAGLGSQGVMHMNSIMGHVNPDERMLHHPL</sequence>
<keyword evidence="3" id="KW-1185">Reference proteome</keyword>
<organism evidence="2 3">
    <name type="scientific">Sphagnum jensenii</name>
    <dbReference type="NCBI Taxonomy" id="128206"/>
    <lineage>
        <taxon>Eukaryota</taxon>
        <taxon>Viridiplantae</taxon>
        <taxon>Streptophyta</taxon>
        <taxon>Embryophyta</taxon>
        <taxon>Bryophyta</taxon>
        <taxon>Sphagnophytina</taxon>
        <taxon>Sphagnopsida</taxon>
        <taxon>Sphagnales</taxon>
        <taxon>Sphagnaceae</taxon>
        <taxon>Sphagnum</taxon>
    </lineage>
</organism>
<dbReference type="InterPro" id="IPR012862">
    <property type="entry name" value="DUF1635"/>
</dbReference>
<dbReference type="PANTHER" id="PTHR33431">
    <property type="entry name" value="ENABLED-LIKE PROTEIN (DUF1635)"/>
    <property type="match status" value="1"/>
</dbReference>
<feature type="region of interest" description="Disordered" evidence="1">
    <location>
        <begin position="285"/>
        <end position="328"/>
    </location>
</feature>
<evidence type="ECO:0000313" key="3">
    <source>
        <dbReference type="Proteomes" id="UP001497522"/>
    </source>
</evidence>
<gene>
    <name evidence="2" type="ORF">CSSPJE1EN2_LOCUS4956</name>
</gene>
<dbReference type="Proteomes" id="UP001497522">
    <property type="component" value="Chromosome 12"/>
</dbReference>
<dbReference type="PANTHER" id="PTHR33431:SF3">
    <property type="entry name" value="ENABLED-LIKE PROTEIN (DUF1635)"/>
    <property type="match status" value="1"/>
</dbReference>
<evidence type="ECO:0000256" key="1">
    <source>
        <dbReference type="SAM" id="MobiDB-lite"/>
    </source>
</evidence>
<reference evidence="2" key="1">
    <citation type="submission" date="2024-03" db="EMBL/GenBank/DDBJ databases">
        <authorList>
            <consortium name="ELIXIR-Norway"/>
            <consortium name="Elixir Norway"/>
        </authorList>
    </citation>
    <scope>NUCLEOTIDE SEQUENCE</scope>
</reference>
<evidence type="ECO:0000313" key="2">
    <source>
        <dbReference type="EMBL" id="CAK9861961.1"/>
    </source>
</evidence>